<reference evidence="8 9" key="1">
    <citation type="submission" date="2020-11" db="EMBL/GenBank/DDBJ databases">
        <authorList>
            <person name="Kim M.K."/>
        </authorList>
    </citation>
    <scope>NUCLEOTIDE SEQUENCE [LARGE SCALE GENOMIC DNA]</scope>
    <source>
        <strain evidence="8 9">BT662</strain>
    </source>
</reference>
<dbReference type="SMART" id="SM00387">
    <property type="entry name" value="HATPase_c"/>
    <property type="match status" value="1"/>
</dbReference>
<keyword evidence="3" id="KW-0808">Transferase</keyword>
<proteinExistence type="predicted"/>
<evidence type="ECO:0000259" key="7">
    <source>
        <dbReference type="PROSITE" id="PS50109"/>
    </source>
</evidence>
<dbReference type="Pfam" id="PF02518">
    <property type="entry name" value="HATPase_c"/>
    <property type="match status" value="1"/>
</dbReference>
<dbReference type="InterPro" id="IPR004358">
    <property type="entry name" value="Sig_transdc_His_kin-like_C"/>
</dbReference>
<keyword evidence="6" id="KW-1133">Transmembrane helix</keyword>
<evidence type="ECO:0000256" key="3">
    <source>
        <dbReference type="ARBA" id="ARBA00022679"/>
    </source>
</evidence>
<dbReference type="CDD" id="cd16917">
    <property type="entry name" value="HATPase_UhpB-NarQ-NarX-like"/>
    <property type="match status" value="1"/>
</dbReference>
<feature type="domain" description="Histidine kinase" evidence="7">
    <location>
        <begin position="64"/>
        <end position="260"/>
    </location>
</feature>
<dbReference type="EMBL" id="JADQDM010000006">
    <property type="protein sequence ID" value="MBF9222017.1"/>
    <property type="molecule type" value="Genomic_DNA"/>
</dbReference>
<dbReference type="PANTHER" id="PTHR24421">
    <property type="entry name" value="NITRATE/NITRITE SENSOR PROTEIN NARX-RELATED"/>
    <property type="match status" value="1"/>
</dbReference>
<dbReference type="PROSITE" id="PS50109">
    <property type="entry name" value="HIS_KIN"/>
    <property type="match status" value="1"/>
</dbReference>
<dbReference type="InterPro" id="IPR050482">
    <property type="entry name" value="Sensor_HK_TwoCompSys"/>
</dbReference>
<dbReference type="PANTHER" id="PTHR24421:SF10">
    <property type="entry name" value="NITRATE_NITRITE SENSOR PROTEIN NARQ"/>
    <property type="match status" value="1"/>
</dbReference>
<organism evidence="8 9">
    <name type="scientific">Hymenobacter ruricola</name>
    <dbReference type="NCBI Taxonomy" id="2791023"/>
    <lineage>
        <taxon>Bacteria</taxon>
        <taxon>Pseudomonadati</taxon>
        <taxon>Bacteroidota</taxon>
        <taxon>Cytophagia</taxon>
        <taxon>Cytophagales</taxon>
        <taxon>Hymenobacteraceae</taxon>
        <taxon>Hymenobacter</taxon>
    </lineage>
</organism>
<dbReference type="PRINTS" id="PR00344">
    <property type="entry name" value="BCTRLSENSOR"/>
</dbReference>
<comment type="caution">
    <text evidence="8">The sequence shown here is derived from an EMBL/GenBank/DDBJ whole genome shotgun (WGS) entry which is preliminary data.</text>
</comment>
<dbReference type="InterPro" id="IPR003594">
    <property type="entry name" value="HATPase_dom"/>
</dbReference>
<dbReference type="EC" id="2.7.13.3" evidence="2"/>
<keyword evidence="9" id="KW-1185">Reference proteome</keyword>
<sequence length="274" mass="29502">MNNLLPLFLLTPTLLLLVLGLVWFVVRYQRGQLRQQQELAQLQEAAQQQALAAALVAQEDERQRIAAELHDGVGTILALAKLHLFAPGSPPSPEASALIDQAVAEVRRISRNLQPATLQQLGLTQALRALVQAVPADHGPEVRLEQEGTLGRLIPPHELMVYRIAQELLTNGLLHAQAPHIVLRLGVQQPGLLTLTYSDDGQGFDLAALEELPPPGPHGQPVGMGLINLRSRVAVLGGQLHYQSQPGAGTRVEAILPVTLLPVGTPTPTFTLNS</sequence>
<gene>
    <name evidence="8" type="ORF">I2H31_12980</name>
</gene>
<accession>A0ABS0I612</accession>
<dbReference type="InterPro" id="IPR036890">
    <property type="entry name" value="HATPase_C_sf"/>
</dbReference>
<dbReference type="Gene3D" id="1.20.5.1930">
    <property type="match status" value="1"/>
</dbReference>
<evidence type="ECO:0000256" key="6">
    <source>
        <dbReference type="SAM" id="Phobius"/>
    </source>
</evidence>
<evidence type="ECO:0000256" key="5">
    <source>
        <dbReference type="ARBA" id="ARBA00023012"/>
    </source>
</evidence>
<dbReference type="Gene3D" id="3.30.565.10">
    <property type="entry name" value="Histidine kinase-like ATPase, C-terminal domain"/>
    <property type="match status" value="1"/>
</dbReference>
<evidence type="ECO:0000313" key="8">
    <source>
        <dbReference type="EMBL" id="MBF9222017.1"/>
    </source>
</evidence>
<name>A0ABS0I612_9BACT</name>
<dbReference type="InterPro" id="IPR005467">
    <property type="entry name" value="His_kinase_dom"/>
</dbReference>
<keyword evidence="6" id="KW-0472">Membrane</keyword>
<comment type="catalytic activity">
    <reaction evidence="1">
        <text>ATP + protein L-histidine = ADP + protein N-phospho-L-histidine.</text>
        <dbReference type="EC" id="2.7.13.3"/>
    </reaction>
</comment>
<feature type="transmembrane region" description="Helical" evidence="6">
    <location>
        <begin position="6"/>
        <end position="26"/>
    </location>
</feature>
<evidence type="ECO:0000256" key="2">
    <source>
        <dbReference type="ARBA" id="ARBA00012438"/>
    </source>
</evidence>
<protein>
    <recommendedName>
        <fullName evidence="2">histidine kinase</fullName>
        <ecNumber evidence="2">2.7.13.3</ecNumber>
    </recommendedName>
</protein>
<evidence type="ECO:0000256" key="4">
    <source>
        <dbReference type="ARBA" id="ARBA00022777"/>
    </source>
</evidence>
<dbReference type="Proteomes" id="UP000618931">
    <property type="component" value="Unassembled WGS sequence"/>
</dbReference>
<evidence type="ECO:0000256" key="1">
    <source>
        <dbReference type="ARBA" id="ARBA00000085"/>
    </source>
</evidence>
<keyword evidence="4 8" id="KW-0418">Kinase</keyword>
<dbReference type="GO" id="GO:0016301">
    <property type="term" value="F:kinase activity"/>
    <property type="evidence" value="ECO:0007669"/>
    <property type="project" value="UniProtKB-KW"/>
</dbReference>
<keyword evidence="6" id="KW-0812">Transmembrane</keyword>
<dbReference type="SUPFAM" id="SSF55874">
    <property type="entry name" value="ATPase domain of HSP90 chaperone/DNA topoisomerase II/histidine kinase"/>
    <property type="match status" value="1"/>
</dbReference>
<keyword evidence="5" id="KW-0902">Two-component regulatory system</keyword>
<evidence type="ECO:0000313" key="9">
    <source>
        <dbReference type="Proteomes" id="UP000618931"/>
    </source>
</evidence>